<dbReference type="SUPFAM" id="SSF88713">
    <property type="entry name" value="Glycoside hydrolase/deacetylase"/>
    <property type="match status" value="1"/>
</dbReference>
<gene>
    <name evidence="6" type="ORF">HMPREF3293_00347</name>
</gene>
<dbReference type="PANTHER" id="PTHR10587:SF133">
    <property type="entry name" value="CHITIN DEACETYLASE 1-RELATED"/>
    <property type="match status" value="1"/>
</dbReference>
<dbReference type="GO" id="GO:0016810">
    <property type="term" value="F:hydrolase activity, acting on carbon-nitrogen (but not peptide) bonds"/>
    <property type="evidence" value="ECO:0007669"/>
    <property type="project" value="InterPro"/>
</dbReference>
<evidence type="ECO:0000256" key="3">
    <source>
        <dbReference type="SAM" id="MobiDB-lite"/>
    </source>
</evidence>
<evidence type="ECO:0000259" key="5">
    <source>
        <dbReference type="PROSITE" id="PS51677"/>
    </source>
</evidence>
<dbReference type="KEGG" id="cmiu:B1H56_09340"/>
<evidence type="ECO:0000313" key="7">
    <source>
        <dbReference type="Proteomes" id="UP000070366"/>
    </source>
</evidence>
<dbReference type="PROSITE" id="PS51257">
    <property type="entry name" value="PROKAR_LIPOPROTEIN"/>
    <property type="match status" value="1"/>
</dbReference>
<feature type="region of interest" description="Disordered" evidence="3">
    <location>
        <begin position="39"/>
        <end position="62"/>
    </location>
</feature>
<feature type="signal peptide" evidence="4">
    <location>
        <begin position="1"/>
        <end position="20"/>
    </location>
</feature>
<reference evidence="6 7" key="1">
    <citation type="submission" date="2016-02" db="EMBL/GenBank/DDBJ databases">
        <authorList>
            <person name="Wen L."/>
            <person name="He K."/>
            <person name="Yang H."/>
        </authorList>
    </citation>
    <scope>NUCLEOTIDE SEQUENCE [LARGE SCALE GENOMIC DNA]</scope>
    <source>
        <strain evidence="6 7">DSM 22607</strain>
    </source>
</reference>
<evidence type="ECO:0000256" key="4">
    <source>
        <dbReference type="SAM" id="SignalP"/>
    </source>
</evidence>
<keyword evidence="4" id="KW-0732">Signal</keyword>
<keyword evidence="1" id="KW-0479">Metal-binding</keyword>
<evidence type="ECO:0000256" key="2">
    <source>
        <dbReference type="ARBA" id="ARBA00022801"/>
    </source>
</evidence>
<dbReference type="PROSITE" id="PS51677">
    <property type="entry name" value="NODB"/>
    <property type="match status" value="1"/>
</dbReference>
<name>A0A136Q7Z2_9FIRM</name>
<keyword evidence="7" id="KW-1185">Reference proteome</keyword>
<protein>
    <submittedName>
        <fullName evidence="6">Polysaccharide deacetylase</fullName>
    </submittedName>
</protein>
<dbReference type="EMBL" id="LSZW01000030">
    <property type="protein sequence ID" value="KXK66801.1"/>
    <property type="molecule type" value="Genomic_DNA"/>
</dbReference>
<accession>A0A136Q7Z2</accession>
<feature type="chain" id="PRO_5038857449" evidence="4">
    <location>
        <begin position="21"/>
        <end position="306"/>
    </location>
</feature>
<dbReference type="Gene3D" id="3.20.20.370">
    <property type="entry name" value="Glycoside hydrolase/deacetylase"/>
    <property type="match status" value="1"/>
</dbReference>
<feature type="domain" description="NodB homology" evidence="5">
    <location>
        <begin position="91"/>
        <end position="273"/>
    </location>
</feature>
<dbReference type="InterPro" id="IPR002509">
    <property type="entry name" value="NODB_dom"/>
</dbReference>
<dbReference type="PANTHER" id="PTHR10587">
    <property type="entry name" value="GLYCOSYL TRANSFERASE-RELATED"/>
    <property type="match status" value="1"/>
</dbReference>
<keyword evidence="2" id="KW-0378">Hydrolase</keyword>
<evidence type="ECO:0000256" key="1">
    <source>
        <dbReference type="ARBA" id="ARBA00022723"/>
    </source>
</evidence>
<comment type="caution">
    <text evidence="6">The sequence shown here is derived from an EMBL/GenBank/DDBJ whole genome shotgun (WGS) entry which is preliminary data.</text>
</comment>
<organism evidence="6 7">
    <name type="scientific">Christensenella minuta</name>
    <dbReference type="NCBI Taxonomy" id="626937"/>
    <lineage>
        <taxon>Bacteria</taxon>
        <taxon>Bacillati</taxon>
        <taxon>Bacillota</taxon>
        <taxon>Clostridia</taxon>
        <taxon>Christensenellales</taxon>
        <taxon>Christensenellaceae</taxon>
        <taxon>Christensenella</taxon>
    </lineage>
</organism>
<dbReference type="AlphaFoldDB" id="A0A136Q7Z2"/>
<dbReference type="GO" id="GO:0005975">
    <property type="term" value="P:carbohydrate metabolic process"/>
    <property type="evidence" value="ECO:0007669"/>
    <property type="project" value="InterPro"/>
</dbReference>
<dbReference type="STRING" id="626937.HMPREF3293_00347"/>
<dbReference type="RefSeq" id="WP_082771009.1">
    <property type="nucleotide sequence ID" value="NZ_CABMOF010000014.1"/>
</dbReference>
<sequence length="306" mass="33131">MMRKTVCITLSVLACMALLAGCGAGDAAAAAEPTVITSGQTAAASHMPEEDEPAATPEPTPGQVTDLEQLQAKEGFMLPKSLDGIDPMNDKVVALTFDDGPNPVKTPELLDILKENGAVATFFVVGNLAEEYPDVVKREYEEGHEIATHSYTHPEASEWKGLSTAEQLEQYTKANDAIEAATGLRTLFDRPPGGNLTEEQAEEIGREQVLWSVDPEDWKYKDADAIYEHVMNGWNGGVVQDGVVILSHEIYQSTVDAYARIIPALKEKGYKFVTVSQMMQIAELRGETPAYLFRSAPAAGEAVGEE</sequence>
<dbReference type="GO" id="GO:0046872">
    <property type="term" value="F:metal ion binding"/>
    <property type="evidence" value="ECO:0007669"/>
    <property type="project" value="UniProtKB-KW"/>
</dbReference>
<dbReference type="Pfam" id="PF01522">
    <property type="entry name" value="Polysacc_deac_1"/>
    <property type="match status" value="1"/>
</dbReference>
<dbReference type="InterPro" id="IPR011330">
    <property type="entry name" value="Glyco_hydro/deAcase_b/a-brl"/>
</dbReference>
<dbReference type="InterPro" id="IPR050248">
    <property type="entry name" value="Polysacc_deacetylase_ArnD"/>
</dbReference>
<dbReference type="OrthoDB" id="9806342at2"/>
<dbReference type="GO" id="GO:0016020">
    <property type="term" value="C:membrane"/>
    <property type="evidence" value="ECO:0007669"/>
    <property type="project" value="TreeGrafter"/>
</dbReference>
<proteinExistence type="predicted"/>
<evidence type="ECO:0000313" key="6">
    <source>
        <dbReference type="EMBL" id="KXK66801.1"/>
    </source>
</evidence>
<dbReference type="Proteomes" id="UP000070366">
    <property type="component" value="Unassembled WGS sequence"/>
</dbReference>